<evidence type="ECO:0000256" key="6">
    <source>
        <dbReference type="SAM" id="MobiDB-lite"/>
    </source>
</evidence>
<dbReference type="InterPro" id="IPR001019">
    <property type="entry name" value="Gprotein_alpha_su"/>
</dbReference>
<dbReference type="InterPro" id="IPR011025">
    <property type="entry name" value="GproteinA_insert"/>
</dbReference>
<dbReference type="GO" id="GO:0001664">
    <property type="term" value="F:G protein-coupled receptor binding"/>
    <property type="evidence" value="ECO:0007669"/>
    <property type="project" value="TreeGrafter"/>
</dbReference>
<keyword evidence="5" id="KW-0479">Metal-binding</keyword>
<dbReference type="GO" id="GO:0005737">
    <property type="term" value="C:cytoplasm"/>
    <property type="evidence" value="ECO:0007669"/>
    <property type="project" value="TreeGrafter"/>
</dbReference>
<keyword evidence="2 4" id="KW-0342">GTP-binding</keyword>
<dbReference type="SUPFAM" id="SSF47895">
    <property type="entry name" value="Transducin (alpha subunit), insertion domain"/>
    <property type="match status" value="1"/>
</dbReference>
<dbReference type="Proteomes" id="UP000230002">
    <property type="component" value="Unassembled WGS sequence"/>
</dbReference>
<dbReference type="InterPro" id="IPR027417">
    <property type="entry name" value="P-loop_NTPase"/>
</dbReference>
<evidence type="ECO:0000256" key="3">
    <source>
        <dbReference type="ARBA" id="ARBA00023224"/>
    </source>
</evidence>
<dbReference type="AlphaFoldDB" id="A0A2G8S1K1"/>
<evidence type="ECO:0000256" key="4">
    <source>
        <dbReference type="PIRSR" id="PIRSR601019-1"/>
    </source>
</evidence>
<gene>
    <name evidence="7" type="ORF">GSI_10801</name>
</gene>
<dbReference type="PANTHER" id="PTHR10218:SF360">
    <property type="entry name" value="GUANINE NUCLEOTIDE-BINDING PROTEIN SUBUNIT ALPHA HOMOLOG"/>
    <property type="match status" value="1"/>
</dbReference>
<feature type="region of interest" description="Disordered" evidence="6">
    <location>
        <begin position="1"/>
        <end position="31"/>
    </location>
</feature>
<comment type="caution">
    <text evidence="7">The sequence shown here is derived from an EMBL/GenBank/DDBJ whole genome shotgun (WGS) entry which is preliminary data.</text>
</comment>
<keyword evidence="1 4" id="KW-0547">Nucleotide-binding</keyword>
<evidence type="ECO:0000256" key="2">
    <source>
        <dbReference type="ARBA" id="ARBA00023134"/>
    </source>
</evidence>
<evidence type="ECO:0000256" key="5">
    <source>
        <dbReference type="PIRSR" id="PIRSR601019-2"/>
    </source>
</evidence>
<dbReference type="GO" id="GO:0005525">
    <property type="term" value="F:GTP binding"/>
    <property type="evidence" value="ECO:0007669"/>
    <property type="project" value="UniProtKB-KW"/>
</dbReference>
<organism evidence="7 8">
    <name type="scientific">Ganoderma sinense ZZ0214-1</name>
    <dbReference type="NCBI Taxonomy" id="1077348"/>
    <lineage>
        <taxon>Eukaryota</taxon>
        <taxon>Fungi</taxon>
        <taxon>Dikarya</taxon>
        <taxon>Basidiomycota</taxon>
        <taxon>Agaricomycotina</taxon>
        <taxon>Agaricomycetes</taxon>
        <taxon>Polyporales</taxon>
        <taxon>Polyporaceae</taxon>
        <taxon>Ganoderma</taxon>
    </lineage>
</organism>
<feature type="binding site" evidence="5">
    <location>
        <position position="312"/>
    </location>
    <ligand>
        <name>Mg(2+)</name>
        <dbReference type="ChEBI" id="CHEBI:18420"/>
    </ligand>
</feature>
<dbReference type="GO" id="GO:0046872">
    <property type="term" value="F:metal ion binding"/>
    <property type="evidence" value="ECO:0007669"/>
    <property type="project" value="UniProtKB-KW"/>
</dbReference>
<feature type="binding site" evidence="4">
    <location>
        <position position="465"/>
    </location>
    <ligand>
        <name>GTP</name>
        <dbReference type="ChEBI" id="CHEBI:37565"/>
    </ligand>
</feature>
<keyword evidence="5" id="KW-0460">Magnesium</keyword>
<dbReference type="SMART" id="SM00275">
    <property type="entry name" value="G_alpha"/>
    <property type="match status" value="1"/>
</dbReference>
<dbReference type="PRINTS" id="PR00318">
    <property type="entry name" value="GPROTEINA"/>
</dbReference>
<evidence type="ECO:0000313" key="8">
    <source>
        <dbReference type="Proteomes" id="UP000230002"/>
    </source>
</evidence>
<feature type="region of interest" description="Disordered" evidence="6">
    <location>
        <begin position="134"/>
        <end position="164"/>
    </location>
</feature>
<evidence type="ECO:0000256" key="1">
    <source>
        <dbReference type="ARBA" id="ARBA00022741"/>
    </source>
</evidence>
<sequence length="493" mass="55556">MLGRFMQGKDTAGPDGRASQWPPYPPPGETDLEKVLRLEGEREAKKVSDEIDHELEMERQTTRKKQKGEKRLLLLGQSESGKSTLLKNFQLYFTPKALRAESDAWRAVIHLNLVHSVNFIIDLLINTAASNAASNSTTYHPHGGRPRTSVEDDAPVASGLSSHTPQLSSEIRRYKLSLSPLRQVEKILARQLSTDEAESPSSPSSRFFGRPSEVVVRGGRGWKSLLRRKAQDGTQQQRSTADPALENARRILDACRGDIVALWRSESVQAGLREEGVVMREQSGFFLDQAERVANMSYEPTLDDILRARLETLGVEEHRLVMETTAEAGQHWVFFDVGGARGQRASWVPFFEDVHAIIFMCSTAGFNEVLQEDRGINRLLDSFNLWKTICSSKLLTSVQFILLLNKTDILDARLKAGVKFSSYVKSYKDENDLSHVLDYLRMKFAAMHHHHSPERRALHVHSTCAINIHTTSTVLVQIRDTILVNYLKATEML</sequence>
<dbReference type="PROSITE" id="PS51882">
    <property type="entry name" value="G_ALPHA"/>
    <property type="match status" value="1"/>
</dbReference>
<dbReference type="FunFam" id="3.40.50.300:FF:000720">
    <property type="entry name" value="Guanine nucleotide-binding protein G(k) subunit alpha"/>
    <property type="match status" value="1"/>
</dbReference>
<dbReference type="STRING" id="1077348.A0A2G8S1K1"/>
<dbReference type="GO" id="GO:0007188">
    <property type="term" value="P:adenylate cyclase-modulating G protein-coupled receptor signaling pathway"/>
    <property type="evidence" value="ECO:0007669"/>
    <property type="project" value="TreeGrafter"/>
</dbReference>
<dbReference type="PANTHER" id="PTHR10218">
    <property type="entry name" value="GTP-BINDING PROTEIN ALPHA SUBUNIT"/>
    <property type="match status" value="1"/>
</dbReference>
<dbReference type="EMBL" id="AYKW01000034">
    <property type="protein sequence ID" value="PIL27649.1"/>
    <property type="molecule type" value="Genomic_DNA"/>
</dbReference>
<dbReference type="GO" id="GO:0031683">
    <property type="term" value="F:G-protein beta/gamma-subunit complex binding"/>
    <property type="evidence" value="ECO:0007669"/>
    <property type="project" value="InterPro"/>
</dbReference>
<dbReference type="GO" id="GO:0005834">
    <property type="term" value="C:heterotrimeric G-protein complex"/>
    <property type="evidence" value="ECO:0007669"/>
    <property type="project" value="TreeGrafter"/>
</dbReference>
<dbReference type="GO" id="GO:0003924">
    <property type="term" value="F:GTPase activity"/>
    <property type="evidence" value="ECO:0007669"/>
    <property type="project" value="InterPro"/>
</dbReference>
<dbReference type="Gene3D" id="3.40.50.300">
    <property type="entry name" value="P-loop containing nucleotide triphosphate hydrolases"/>
    <property type="match status" value="2"/>
</dbReference>
<name>A0A2G8S1K1_9APHY</name>
<dbReference type="Pfam" id="PF00503">
    <property type="entry name" value="G-alpha"/>
    <property type="match status" value="1"/>
</dbReference>
<dbReference type="SUPFAM" id="SSF52540">
    <property type="entry name" value="P-loop containing nucleoside triphosphate hydrolases"/>
    <property type="match status" value="1"/>
</dbReference>
<dbReference type="OrthoDB" id="5817230at2759"/>
<feature type="binding site" evidence="4">
    <location>
        <begin position="405"/>
        <end position="408"/>
    </location>
    <ligand>
        <name>GTP</name>
        <dbReference type="ChEBI" id="CHEBI:37565"/>
    </ligand>
</feature>
<protein>
    <submittedName>
        <fullName evidence="7">Uncharacterized protein</fullName>
    </submittedName>
</protein>
<evidence type="ECO:0000313" key="7">
    <source>
        <dbReference type="EMBL" id="PIL27649.1"/>
    </source>
</evidence>
<accession>A0A2G8S1K1</accession>
<keyword evidence="3" id="KW-0807">Transducer</keyword>
<feature type="binding site" evidence="4">
    <location>
        <begin position="306"/>
        <end position="312"/>
    </location>
    <ligand>
        <name>GTP</name>
        <dbReference type="ChEBI" id="CHEBI:37565"/>
    </ligand>
</feature>
<keyword evidence="8" id="KW-1185">Reference proteome</keyword>
<reference evidence="7 8" key="1">
    <citation type="journal article" date="2015" name="Sci. Rep.">
        <title>Chromosome-level genome map provides insights into diverse defense mechanisms in the medicinal fungus Ganoderma sinense.</title>
        <authorList>
            <person name="Zhu Y."/>
            <person name="Xu J."/>
            <person name="Sun C."/>
            <person name="Zhou S."/>
            <person name="Xu H."/>
            <person name="Nelson D.R."/>
            <person name="Qian J."/>
            <person name="Song J."/>
            <person name="Luo H."/>
            <person name="Xiang L."/>
            <person name="Li Y."/>
            <person name="Xu Z."/>
            <person name="Ji A."/>
            <person name="Wang L."/>
            <person name="Lu S."/>
            <person name="Hayward A."/>
            <person name="Sun W."/>
            <person name="Li X."/>
            <person name="Schwartz D.C."/>
            <person name="Wang Y."/>
            <person name="Chen S."/>
        </authorList>
    </citation>
    <scope>NUCLEOTIDE SEQUENCE [LARGE SCALE GENOMIC DNA]</scope>
    <source>
        <strain evidence="7 8">ZZ0214-1</strain>
    </source>
</reference>
<proteinExistence type="predicted"/>